<dbReference type="Proteomes" id="UP000435112">
    <property type="component" value="Unassembled WGS sequence"/>
</dbReference>
<dbReference type="Pfam" id="PF21056">
    <property type="entry name" value="ZSWIM1-3_RNaseH-like"/>
    <property type="match status" value="1"/>
</dbReference>
<evidence type="ECO:0000313" key="7">
    <source>
        <dbReference type="Proteomes" id="UP000435112"/>
    </source>
</evidence>
<accession>A0A6A3J1B6</accession>
<gene>
    <name evidence="3" type="ORF">PR001_g21401</name>
    <name evidence="2" type="ORF">PR002_g21866</name>
    <name evidence="4" type="ORF">PR003_g22812</name>
</gene>
<evidence type="ECO:0000313" key="5">
    <source>
        <dbReference type="Proteomes" id="UP000429607"/>
    </source>
</evidence>
<evidence type="ECO:0000259" key="1">
    <source>
        <dbReference type="Pfam" id="PF21056"/>
    </source>
</evidence>
<feature type="domain" description="ZSWIM1/3 RNaseH-like" evidence="1">
    <location>
        <begin position="1"/>
        <end position="96"/>
    </location>
</feature>
<dbReference type="PANTHER" id="PTHR31569:SF4">
    <property type="entry name" value="SWIM-TYPE DOMAIN-CONTAINING PROTEIN"/>
    <property type="match status" value="1"/>
</dbReference>
<reference evidence="5 7" key="1">
    <citation type="submission" date="2018-09" db="EMBL/GenBank/DDBJ databases">
        <title>Genomic investigation of the strawberry pathogen Phytophthora fragariae indicates pathogenicity is determined by transcriptional variation in three key races.</title>
        <authorList>
            <person name="Adams T.M."/>
            <person name="Armitage A.D."/>
            <person name="Sobczyk M.K."/>
            <person name="Bates H.J."/>
            <person name="Dunwell J.M."/>
            <person name="Nellist C.F."/>
            <person name="Harrison R.J."/>
        </authorList>
    </citation>
    <scope>NUCLEOTIDE SEQUENCE [LARGE SCALE GENOMIC DNA]</scope>
    <source>
        <strain evidence="3 5">SCRP249</strain>
        <strain evidence="2 7">SCRP324</strain>
        <strain evidence="4 6">SCRP333</strain>
    </source>
</reference>
<dbReference type="AlphaFoldDB" id="A0A6A3J1B6"/>
<sequence>MRRFFEAFPEVVLLDATHNTNASRYKLFDFMVNDVFGHGQYVQHALLENESHACMMDAIAAFKKANSCWDKILAFIVDKDFSEMALLEKAFPSATVFLCWFHVKKYLRAEMAKSVYGGRYTYDMDKVDDSVDMMMRAEDKAAYATGLRYMYYLLDGFED</sequence>
<proteinExistence type="predicted"/>
<dbReference type="InterPro" id="IPR048324">
    <property type="entry name" value="ZSWIM1-3_RNaseH-like"/>
</dbReference>
<dbReference type="EMBL" id="QXFT01002319">
    <property type="protein sequence ID" value="KAE9300169.1"/>
    <property type="molecule type" value="Genomic_DNA"/>
</dbReference>
<dbReference type="EMBL" id="QXFV01002233">
    <property type="protein sequence ID" value="KAE8990779.1"/>
    <property type="molecule type" value="Genomic_DNA"/>
</dbReference>
<comment type="caution">
    <text evidence="2">The sequence shown here is derived from an EMBL/GenBank/DDBJ whole genome shotgun (WGS) entry which is preliminary data.</text>
</comment>
<dbReference type="PANTHER" id="PTHR31569">
    <property type="entry name" value="SWIM-TYPE DOMAIN-CONTAINING PROTEIN"/>
    <property type="match status" value="1"/>
</dbReference>
<protein>
    <recommendedName>
        <fullName evidence="1">ZSWIM1/3 RNaseH-like domain-containing protein</fullName>
    </recommendedName>
</protein>
<evidence type="ECO:0000313" key="6">
    <source>
        <dbReference type="Proteomes" id="UP000434957"/>
    </source>
</evidence>
<evidence type="ECO:0000313" key="4">
    <source>
        <dbReference type="EMBL" id="KAE9300169.1"/>
    </source>
</evidence>
<dbReference type="Proteomes" id="UP000434957">
    <property type="component" value="Unassembled WGS sequence"/>
</dbReference>
<dbReference type="OrthoDB" id="89029at2759"/>
<keyword evidence="6" id="KW-1185">Reference proteome</keyword>
<evidence type="ECO:0000313" key="3">
    <source>
        <dbReference type="EMBL" id="KAE8990779.1"/>
    </source>
</evidence>
<organism evidence="2 7">
    <name type="scientific">Phytophthora rubi</name>
    <dbReference type="NCBI Taxonomy" id="129364"/>
    <lineage>
        <taxon>Eukaryota</taxon>
        <taxon>Sar</taxon>
        <taxon>Stramenopiles</taxon>
        <taxon>Oomycota</taxon>
        <taxon>Peronosporomycetes</taxon>
        <taxon>Peronosporales</taxon>
        <taxon>Peronosporaceae</taxon>
        <taxon>Phytophthora</taxon>
    </lineage>
</organism>
<dbReference type="EMBL" id="QXFU01002268">
    <property type="protein sequence ID" value="KAE8988101.1"/>
    <property type="molecule type" value="Genomic_DNA"/>
</dbReference>
<evidence type="ECO:0000313" key="2">
    <source>
        <dbReference type="EMBL" id="KAE8988101.1"/>
    </source>
</evidence>
<dbReference type="Proteomes" id="UP000429607">
    <property type="component" value="Unassembled WGS sequence"/>
</dbReference>
<name>A0A6A3J1B6_9STRA</name>
<dbReference type="InterPro" id="IPR052579">
    <property type="entry name" value="Zinc_finger_SWIM"/>
</dbReference>